<dbReference type="EMBL" id="CP144541">
    <property type="protein sequence ID" value="WVW78276.1"/>
    <property type="molecule type" value="Genomic_DNA"/>
</dbReference>
<evidence type="ECO:0008006" key="4">
    <source>
        <dbReference type="Google" id="ProtNLM"/>
    </source>
</evidence>
<dbReference type="RefSeq" id="XP_019046997.1">
    <property type="nucleotide sequence ID" value="XM_019190249.1"/>
</dbReference>
<dbReference type="Proteomes" id="UP000092730">
    <property type="component" value="Chromosome 1"/>
</dbReference>
<reference evidence="1" key="3">
    <citation type="submission" date="2014-01" db="EMBL/GenBank/DDBJ databases">
        <title>Evolution of pathogenesis and genome organization in the Tremellales.</title>
        <authorList>
            <person name="Cuomo C."/>
            <person name="Litvintseva A."/>
            <person name="Heitman J."/>
            <person name="Chen Y."/>
            <person name="Sun S."/>
            <person name="Springer D."/>
            <person name="Dromer F."/>
            <person name="Young S."/>
            <person name="Zeng Q."/>
            <person name="Chapman S."/>
            <person name="Gujja S."/>
            <person name="Saif S."/>
            <person name="Birren B."/>
        </authorList>
    </citation>
    <scope>NUCLEOTIDE SEQUENCE</scope>
    <source>
        <strain evidence="1">CBS 10118</strain>
    </source>
</reference>
<protein>
    <recommendedName>
        <fullName evidence="4">N-acetyltransferase domain-containing protein</fullName>
    </recommendedName>
</protein>
<evidence type="ECO:0000313" key="1">
    <source>
        <dbReference type="EMBL" id="OCF25927.1"/>
    </source>
</evidence>
<dbReference type="EMBL" id="KI894020">
    <property type="protein sequence ID" value="OCF25927.1"/>
    <property type="molecule type" value="Genomic_DNA"/>
</dbReference>
<reference evidence="2" key="2">
    <citation type="submission" date="2013-07" db="EMBL/GenBank/DDBJ databases">
        <authorList>
            <consortium name="The Broad Institute Genome Sequencing Platform"/>
            <person name="Cuomo C."/>
            <person name="Litvintseva A."/>
            <person name="Chen Y."/>
            <person name="Heitman J."/>
            <person name="Sun S."/>
            <person name="Springer D."/>
            <person name="Dromer F."/>
            <person name="Young S.K."/>
            <person name="Zeng Q."/>
            <person name="Gargeya S."/>
            <person name="Fitzgerald M."/>
            <person name="Abouelleil A."/>
            <person name="Alvarado L."/>
            <person name="Berlin A.M."/>
            <person name="Chapman S.B."/>
            <person name="Dewar J."/>
            <person name="Goldberg J."/>
            <person name="Griggs A."/>
            <person name="Gujja S."/>
            <person name="Hansen M."/>
            <person name="Howarth C."/>
            <person name="Imamovic A."/>
            <person name="Larimer J."/>
            <person name="McCowan C."/>
            <person name="Murphy C."/>
            <person name="Pearson M."/>
            <person name="Priest M."/>
            <person name="Roberts A."/>
            <person name="Saif S."/>
            <person name="Shea T."/>
            <person name="Sykes S."/>
            <person name="Wortman J."/>
            <person name="Nusbaum C."/>
            <person name="Birren B."/>
        </authorList>
    </citation>
    <scope>NUCLEOTIDE SEQUENCE</scope>
    <source>
        <strain evidence="2">CBS 10118</strain>
    </source>
</reference>
<proteinExistence type="predicted"/>
<dbReference type="InterPro" id="IPR016181">
    <property type="entry name" value="Acyl_CoA_acyltransferase"/>
</dbReference>
<reference evidence="1" key="1">
    <citation type="submission" date="2013-07" db="EMBL/GenBank/DDBJ databases">
        <title>The Genome Sequence of Cryptococcus bestiolae CBS10118.</title>
        <authorList>
            <consortium name="The Broad Institute Genome Sequencing Platform"/>
            <person name="Cuomo C."/>
            <person name="Litvintseva A."/>
            <person name="Chen Y."/>
            <person name="Heitman J."/>
            <person name="Sun S."/>
            <person name="Springer D."/>
            <person name="Dromer F."/>
            <person name="Young S.K."/>
            <person name="Zeng Q."/>
            <person name="Gargeya S."/>
            <person name="Fitzgerald M."/>
            <person name="Abouelleil A."/>
            <person name="Alvarado L."/>
            <person name="Berlin A.M."/>
            <person name="Chapman S.B."/>
            <person name="Dewar J."/>
            <person name="Goldberg J."/>
            <person name="Griggs A."/>
            <person name="Gujja S."/>
            <person name="Hansen M."/>
            <person name="Howarth C."/>
            <person name="Imamovic A."/>
            <person name="Larimer J."/>
            <person name="McCowan C."/>
            <person name="Murphy C."/>
            <person name="Pearson M."/>
            <person name="Priest M."/>
            <person name="Roberts A."/>
            <person name="Saif S."/>
            <person name="Shea T."/>
            <person name="Sykes S."/>
            <person name="Wortman J."/>
            <person name="Nusbaum C."/>
            <person name="Birren B."/>
        </authorList>
    </citation>
    <scope>NUCLEOTIDE SEQUENCE [LARGE SCALE GENOMIC DNA]</scope>
    <source>
        <strain evidence="1">CBS 10118</strain>
    </source>
</reference>
<name>A0A1B9G4F1_9TREE</name>
<gene>
    <name evidence="1" type="ORF">I302_03603</name>
    <name evidence="2" type="ORF">I302_100229</name>
</gene>
<dbReference type="AlphaFoldDB" id="A0A1B9G4F1"/>
<reference evidence="2" key="4">
    <citation type="submission" date="2024-02" db="EMBL/GenBank/DDBJ databases">
        <title>Comparative genomics of Cryptococcus and Kwoniella reveals pathogenesis evolution and contrasting modes of karyotype evolution via chromosome fusion or intercentromeric recombination.</title>
        <authorList>
            <person name="Coelho M.A."/>
            <person name="David-Palma M."/>
            <person name="Shea T."/>
            <person name="Bowers K."/>
            <person name="McGinley-Smith S."/>
            <person name="Mohammad A.W."/>
            <person name="Gnirke A."/>
            <person name="Yurkov A.M."/>
            <person name="Nowrousian M."/>
            <person name="Sun S."/>
            <person name="Cuomo C.A."/>
            <person name="Heitman J."/>
        </authorList>
    </citation>
    <scope>NUCLEOTIDE SEQUENCE</scope>
    <source>
        <strain evidence="2">CBS 10118</strain>
    </source>
</reference>
<sequence length="145" mass="16579">MTAYGEKKLGSCPEEMNQKAHLASKLFRKLRFNKARAIELSCLQVREEARSLGHGKALLEQLRATSEREHRSFYQFVASERAITLYEREGCEVKHSTTFSTQDFGECNTAIMEYIPRSGVVKRKEDDIASLAHRITSLHSRCTPQ</sequence>
<evidence type="ECO:0000313" key="2">
    <source>
        <dbReference type="EMBL" id="WVW78276.1"/>
    </source>
</evidence>
<dbReference type="Gene3D" id="3.40.630.30">
    <property type="match status" value="1"/>
</dbReference>
<dbReference type="KEGG" id="kbi:30208002"/>
<dbReference type="VEuPathDB" id="FungiDB:I302_03603"/>
<organism evidence="1">
    <name type="scientific">Kwoniella bestiolae CBS 10118</name>
    <dbReference type="NCBI Taxonomy" id="1296100"/>
    <lineage>
        <taxon>Eukaryota</taxon>
        <taxon>Fungi</taxon>
        <taxon>Dikarya</taxon>
        <taxon>Basidiomycota</taxon>
        <taxon>Agaricomycotina</taxon>
        <taxon>Tremellomycetes</taxon>
        <taxon>Tremellales</taxon>
        <taxon>Cryptococcaceae</taxon>
        <taxon>Kwoniella</taxon>
    </lineage>
</organism>
<dbReference type="GeneID" id="30208002"/>
<evidence type="ECO:0000313" key="3">
    <source>
        <dbReference type="Proteomes" id="UP000092730"/>
    </source>
</evidence>
<dbReference type="SUPFAM" id="SSF55729">
    <property type="entry name" value="Acyl-CoA N-acyltransferases (Nat)"/>
    <property type="match status" value="1"/>
</dbReference>
<keyword evidence="3" id="KW-1185">Reference proteome</keyword>
<accession>A0A1B9G4F1</accession>